<evidence type="ECO:0000259" key="3">
    <source>
        <dbReference type="PROSITE" id="PS50157"/>
    </source>
</evidence>
<dbReference type="InterPro" id="IPR057356">
    <property type="entry name" value="Znf-C2H2_ZNF592"/>
</dbReference>
<keyword evidence="1" id="KW-0479">Metal-binding</keyword>
<dbReference type="EMBL" id="OV651822">
    <property type="protein sequence ID" value="CAH1100398.1"/>
    <property type="molecule type" value="Genomic_DNA"/>
</dbReference>
<dbReference type="InterPro" id="IPR013087">
    <property type="entry name" value="Znf_C2H2_type"/>
</dbReference>
<evidence type="ECO:0000313" key="4">
    <source>
        <dbReference type="EMBL" id="CAH1100398.1"/>
    </source>
</evidence>
<dbReference type="SUPFAM" id="SSF57667">
    <property type="entry name" value="beta-beta-alpha zinc fingers"/>
    <property type="match status" value="2"/>
</dbReference>
<evidence type="ECO:0000313" key="5">
    <source>
        <dbReference type="Proteomes" id="UP001153636"/>
    </source>
</evidence>
<dbReference type="InterPro" id="IPR045914">
    <property type="entry name" value="Zn532-like"/>
</dbReference>
<dbReference type="SMART" id="SM00355">
    <property type="entry name" value="ZnF_C2H2"/>
    <property type="match status" value="11"/>
</dbReference>
<feature type="domain" description="C2H2-type" evidence="3">
    <location>
        <begin position="375"/>
        <end position="402"/>
    </location>
</feature>
<dbReference type="InterPro" id="IPR036236">
    <property type="entry name" value="Znf_C2H2_sf"/>
</dbReference>
<keyword evidence="1" id="KW-0862">Zinc</keyword>
<keyword evidence="1" id="KW-0863">Zinc-finger</keyword>
<feature type="region of interest" description="Disordered" evidence="2">
    <location>
        <begin position="557"/>
        <end position="606"/>
    </location>
</feature>
<evidence type="ECO:0000256" key="2">
    <source>
        <dbReference type="SAM" id="MobiDB-lite"/>
    </source>
</evidence>
<keyword evidence="5" id="KW-1185">Reference proteome</keyword>
<dbReference type="Gene3D" id="3.30.160.60">
    <property type="entry name" value="Classic Zinc Finger"/>
    <property type="match status" value="2"/>
</dbReference>
<dbReference type="PROSITE" id="PS00028">
    <property type="entry name" value="ZINC_FINGER_C2H2_1"/>
    <property type="match status" value="4"/>
</dbReference>
<dbReference type="PANTHER" id="PTHR47222:SF5">
    <property type="entry name" value="LOW QUALITY PROTEIN: ZINC FINGER PROTEIN 532-LIKE"/>
    <property type="match status" value="1"/>
</dbReference>
<sequence>MRTSVMMNCSLINNENNSIFGERRNHLISMWDILFGDQPKEWIGFKPALGAYVYPCYACRNLFSSLSSLQDHVNRRIIVLKYNCYNCPNEDLTFYNRCSLLLHARLHFTENEGQINLSEVNTFALPLHLAGFLPIADIPTLYECEEDAASDDIYFNVQFYAPNILDHGKQVIILKPTDFVYKEPNQTLVLKQICKTIPKCRFITAEEQLSLKQQFLSENETDGENANIKVELFDYIDQITLPIISKVESLHEKTYNIPHCLECKSIQKGTMAKHYQGNNKPTDPNLTCPVCKFVASTKCSFKAHIRIHNAEAPHVCPDCGKDFEDSEKLQKHLDDVCFHLAKNVKFRCAGKRCGKLFASETNLALHFKQHFQCVCTCTVCSGAFSDNESVEKHIVFHNGNCSFERVFNCSLCVDKGPLNENEFNDHLDSHIDGTRTGVYVYMCRHCRNYFRSTATFATHLLKCNSKHCTDAGTFPNCDNCKNHNYCEARKSFGFCIIKSKRSVKKSIITIKKYFCILCSEQIQLENKLIHMKKCRYACPVILLHKISDKDLNISFGSSSSDSFRSDRDIKRSSRYGDSPRSDENSRKKRKKNLTMRTRKIEKDREPDLTADKPIEFDGTYYCKLCDYKNVVRSEFHIHIRSHRDISTSYQCMECGECFVVKPTLIKHLLHFHNVSDYQSYLNENDCYDVNAVKELENIMRLAPGESKEPVKNNQCSVCLAEFEDGATLNTHYRSHGMAFLLKNVK</sequence>
<organism evidence="4 5">
    <name type="scientific">Psylliodes chrysocephalus</name>
    <dbReference type="NCBI Taxonomy" id="3402493"/>
    <lineage>
        <taxon>Eukaryota</taxon>
        <taxon>Metazoa</taxon>
        <taxon>Ecdysozoa</taxon>
        <taxon>Arthropoda</taxon>
        <taxon>Hexapoda</taxon>
        <taxon>Insecta</taxon>
        <taxon>Pterygota</taxon>
        <taxon>Neoptera</taxon>
        <taxon>Endopterygota</taxon>
        <taxon>Coleoptera</taxon>
        <taxon>Polyphaga</taxon>
        <taxon>Cucujiformia</taxon>
        <taxon>Chrysomeloidea</taxon>
        <taxon>Chrysomelidae</taxon>
        <taxon>Galerucinae</taxon>
        <taxon>Alticini</taxon>
        <taxon>Psylliodes</taxon>
    </lineage>
</organism>
<dbReference type="Pfam" id="PF00096">
    <property type="entry name" value="zf-C2H2"/>
    <property type="match status" value="2"/>
</dbReference>
<protein>
    <recommendedName>
        <fullName evidence="3">C2H2-type domain-containing protein</fullName>
    </recommendedName>
</protein>
<proteinExistence type="predicted"/>
<gene>
    <name evidence="4" type="ORF">PSYICH_LOCUS2212</name>
</gene>
<evidence type="ECO:0000256" key="1">
    <source>
        <dbReference type="PROSITE-ProRule" id="PRU00042"/>
    </source>
</evidence>
<feature type="compositionally biased region" description="Basic residues" evidence="2">
    <location>
        <begin position="586"/>
        <end position="597"/>
    </location>
</feature>
<dbReference type="PANTHER" id="PTHR47222">
    <property type="entry name" value="ZINC FINGER PROTEIN 532-RELATED"/>
    <property type="match status" value="1"/>
</dbReference>
<dbReference type="GO" id="GO:0008270">
    <property type="term" value="F:zinc ion binding"/>
    <property type="evidence" value="ECO:0007669"/>
    <property type="project" value="UniProtKB-KW"/>
</dbReference>
<dbReference type="Pfam" id="PF25412">
    <property type="entry name" value="zf-C2H2_ZNF592"/>
    <property type="match status" value="1"/>
</dbReference>
<dbReference type="AlphaFoldDB" id="A0A9P0G581"/>
<dbReference type="Proteomes" id="UP001153636">
    <property type="component" value="Chromosome 10"/>
</dbReference>
<feature type="domain" description="C2H2-type" evidence="3">
    <location>
        <begin position="649"/>
        <end position="672"/>
    </location>
</feature>
<name>A0A9P0G581_9CUCU</name>
<accession>A0A9P0G581</accession>
<reference evidence="4" key="1">
    <citation type="submission" date="2022-01" db="EMBL/GenBank/DDBJ databases">
        <authorList>
            <person name="King R."/>
        </authorList>
    </citation>
    <scope>NUCLEOTIDE SEQUENCE</scope>
</reference>
<feature type="domain" description="C2H2-type" evidence="3">
    <location>
        <begin position="286"/>
        <end position="313"/>
    </location>
</feature>
<dbReference type="PROSITE" id="PS50157">
    <property type="entry name" value="ZINC_FINGER_C2H2_2"/>
    <property type="match status" value="5"/>
</dbReference>
<dbReference type="OrthoDB" id="8856548at2759"/>
<feature type="domain" description="C2H2-type" evidence="3">
    <location>
        <begin position="346"/>
        <end position="370"/>
    </location>
</feature>
<feature type="domain" description="C2H2-type" evidence="3">
    <location>
        <begin position="314"/>
        <end position="344"/>
    </location>
</feature>